<dbReference type="STRING" id="1406840.Q763_06800"/>
<sequence>MRQLLAILFFLSYSALQAQSLEEINKQLESDIKQINYWYYEASANSKYDSLEAANIQFEKHLLKVLNNNPETLYHNFDTIIHTVSSPDKKLRAYSWDTNMGGTMRDFQTVFQYQTKNGVKAEKLTGKDNEPEDAIYWCNAIHSFKTKQQTIYIAVIYAKLSSIYSYTTVLFFTTENDSLTEIPSLIETDENGDTPGIEYNFLSTIDNPNAPDELIDFDPKKFILRFAKTDDDGNVTNSFNSYKFNGEYFKKVN</sequence>
<gene>
    <name evidence="2" type="ORF">Q763_06800</name>
</gene>
<name>A0A0A2M0T3_9FLAO</name>
<evidence type="ECO:0000256" key="1">
    <source>
        <dbReference type="SAM" id="SignalP"/>
    </source>
</evidence>
<evidence type="ECO:0000313" key="2">
    <source>
        <dbReference type="EMBL" id="KGO81970.1"/>
    </source>
</evidence>
<comment type="caution">
    <text evidence="2">The sequence shown here is derived from an EMBL/GenBank/DDBJ whole genome shotgun (WGS) entry which is preliminary data.</text>
</comment>
<reference evidence="2 3" key="1">
    <citation type="submission" date="2013-09" db="EMBL/GenBank/DDBJ databases">
        <authorList>
            <person name="Zeng Z."/>
            <person name="Chen C."/>
        </authorList>
    </citation>
    <scope>NUCLEOTIDE SEQUENCE [LARGE SCALE GENOMIC DNA]</scope>
    <source>
        <strain evidence="2 3">F44-8</strain>
    </source>
</reference>
<feature type="chain" id="PRO_5002002585" evidence="1">
    <location>
        <begin position="19"/>
        <end position="253"/>
    </location>
</feature>
<dbReference type="AlphaFoldDB" id="A0A0A2M0T3"/>
<keyword evidence="3" id="KW-1185">Reference proteome</keyword>
<keyword evidence="1" id="KW-0732">Signal</keyword>
<dbReference type="EMBL" id="JRLV01000006">
    <property type="protein sequence ID" value="KGO81970.1"/>
    <property type="molecule type" value="Genomic_DNA"/>
</dbReference>
<proteinExistence type="predicted"/>
<dbReference type="eggNOG" id="ENOG5031DJ0">
    <property type="taxonomic scope" value="Bacteria"/>
</dbReference>
<accession>A0A0A2M0T3</accession>
<dbReference type="Proteomes" id="UP000030129">
    <property type="component" value="Unassembled WGS sequence"/>
</dbReference>
<dbReference type="RefSeq" id="WP_035132468.1">
    <property type="nucleotide sequence ID" value="NZ_JRLV01000006.1"/>
</dbReference>
<protein>
    <submittedName>
        <fullName evidence="2">Uncharacterized protein</fullName>
    </submittedName>
</protein>
<evidence type="ECO:0000313" key="3">
    <source>
        <dbReference type="Proteomes" id="UP000030129"/>
    </source>
</evidence>
<feature type="signal peptide" evidence="1">
    <location>
        <begin position="1"/>
        <end position="18"/>
    </location>
</feature>
<organism evidence="2 3">
    <name type="scientific">Flavobacterium beibuense F44-8</name>
    <dbReference type="NCBI Taxonomy" id="1406840"/>
    <lineage>
        <taxon>Bacteria</taxon>
        <taxon>Pseudomonadati</taxon>
        <taxon>Bacteroidota</taxon>
        <taxon>Flavobacteriia</taxon>
        <taxon>Flavobacteriales</taxon>
        <taxon>Flavobacteriaceae</taxon>
        <taxon>Flavobacterium</taxon>
    </lineage>
</organism>